<dbReference type="AlphaFoldDB" id="A0A9N7PJV1"/>
<protein>
    <submittedName>
        <fullName evidence="2">Lysophospholipase</fullName>
    </submittedName>
</protein>
<reference evidence="2" key="2">
    <citation type="submission" date="2022-06" db="EMBL/GenBank/DDBJ databases">
        <authorList>
            <person name="Holder M.E."/>
            <person name="Ajami N.J."/>
            <person name="Petrosino J.F."/>
        </authorList>
    </citation>
    <scope>NUCLEOTIDE SEQUENCE</scope>
    <source>
        <strain evidence="2">RMA 8861</strain>
    </source>
</reference>
<reference evidence="1 3" key="1">
    <citation type="submission" date="2017-09" db="EMBL/GenBank/DDBJ databases">
        <authorList>
            <person name="Thomas P."/>
            <person name="Seyboldt C."/>
        </authorList>
    </citation>
    <scope>NUCLEOTIDE SEQUENCE [LARGE SCALE GENOMIC DNA]</scope>
    <source>
        <strain evidence="1 3">DSM 7534</strain>
    </source>
</reference>
<dbReference type="KEGG" id="csep:CP523_12645"/>
<gene>
    <name evidence="1" type="ORF">CP523_12645</name>
    <name evidence="2" type="ORF">NH397_05030</name>
</gene>
<evidence type="ECO:0000313" key="4">
    <source>
        <dbReference type="Proteomes" id="UP001055437"/>
    </source>
</evidence>
<accession>A0A9N7PJV1</accession>
<dbReference type="Proteomes" id="UP000280586">
    <property type="component" value="Chromosome"/>
</dbReference>
<keyword evidence="4" id="KW-1185">Reference proteome</keyword>
<dbReference type="RefSeq" id="WP_066675217.1">
    <property type="nucleotide sequence ID" value="NZ_CABMIZ010000008.1"/>
</dbReference>
<dbReference type="OrthoDB" id="59888at2"/>
<evidence type="ECO:0000313" key="1">
    <source>
        <dbReference type="EMBL" id="AYE35201.1"/>
    </source>
</evidence>
<evidence type="ECO:0000313" key="3">
    <source>
        <dbReference type="Proteomes" id="UP000280586"/>
    </source>
</evidence>
<dbReference type="SUPFAM" id="SSF53474">
    <property type="entry name" value="alpha/beta-Hydrolases"/>
    <property type="match status" value="1"/>
</dbReference>
<name>A0A9N7PJV1_CLOSE</name>
<dbReference type="InterPro" id="IPR029058">
    <property type="entry name" value="AB_hydrolase_fold"/>
</dbReference>
<dbReference type="EMBL" id="CP023671">
    <property type="protein sequence ID" value="AYE35201.1"/>
    <property type="molecule type" value="Genomic_DNA"/>
</dbReference>
<sequence>MSDKDKLGVLMGEKIDTHQYDYNGTTKTARDKAMNLYELLKKKELPVPYVIVAHSLGGHIAIEFAKMYGDELAGIVFVDASGRNQLGGNWGFFENYLPEMIEPFFLRYKNRYQ</sequence>
<dbReference type="EMBL" id="CP099799">
    <property type="protein sequence ID" value="USS01798.1"/>
    <property type="molecule type" value="Genomic_DNA"/>
</dbReference>
<dbReference type="Gene3D" id="3.40.50.1820">
    <property type="entry name" value="alpha/beta hydrolase"/>
    <property type="match status" value="1"/>
</dbReference>
<evidence type="ECO:0000313" key="2">
    <source>
        <dbReference type="EMBL" id="USS01798.1"/>
    </source>
</evidence>
<organism evidence="1 3">
    <name type="scientific">Clostridium septicum</name>
    <dbReference type="NCBI Taxonomy" id="1504"/>
    <lineage>
        <taxon>Bacteria</taxon>
        <taxon>Bacillati</taxon>
        <taxon>Bacillota</taxon>
        <taxon>Clostridia</taxon>
        <taxon>Eubacteriales</taxon>
        <taxon>Clostridiaceae</taxon>
        <taxon>Clostridium</taxon>
    </lineage>
</organism>
<dbReference type="GeneID" id="303561536"/>
<dbReference type="Proteomes" id="UP001055437">
    <property type="component" value="Chromosome"/>
</dbReference>
<proteinExistence type="predicted"/>